<feature type="region of interest" description="Disordered" evidence="1">
    <location>
        <begin position="47"/>
        <end position="66"/>
    </location>
</feature>
<evidence type="ECO:0000313" key="3">
    <source>
        <dbReference type="RefSeq" id="XP_019098802.1"/>
    </source>
</evidence>
<evidence type="ECO:0000313" key="2">
    <source>
        <dbReference type="Proteomes" id="UP000694864"/>
    </source>
</evidence>
<protein>
    <submittedName>
        <fullName evidence="3">Zinc finger CCCH domain-containing protein 19-like</fullName>
    </submittedName>
</protein>
<sequence>EEKLDGAAVSEIETKPQEVDDVATVVSEKTAVPVDISSAVVTQSIKDDVKEDAENDSEAGKSLDIH</sequence>
<dbReference type="Proteomes" id="UP000694864">
    <property type="component" value="Unplaced"/>
</dbReference>
<name>A0ABM1RIG4_CAMSA</name>
<reference evidence="2" key="1">
    <citation type="journal article" date="2014" name="Nat. Commun.">
        <title>The emerging biofuel crop Camelina sativa retains a highly undifferentiated hexaploid genome structure.</title>
        <authorList>
            <person name="Kagale S."/>
            <person name="Koh C."/>
            <person name="Nixon J."/>
            <person name="Bollina V."/>
            <person name="Clarke W.E."/>
            <person name="Tuteja R."/>
            <person name="Spillane C."/>
            <person name="Robinson S.J."/>
            <person name="Links M.G."/>
            <person name="Clarke C."/>
            <person name="Higgins E.E."/>
            <person name="Huebert T."/>
            <person name="Sharpe A.G."/>
            <person name="Parkin I.A."/>
        </authorList>
    </citation>
    <scope>NUCLEOTIDE SEQUENCE [LARGE SCALE GENOMIC DNA]</scope>
    <source>
        <strain evidence="2">cv. DH55</strain>
    </source>
</reference>
<gene>
    <name evidence="3" type="primary">LOC109132171</name>
</gene>
<keyword evidence="2" id="KW-1185">Reference proteome</keyword>
<proteinExistence type="predicted"/>
<evidence type="ECO:0000256" key="1">
    <source>
        <dbReference type="SAM" id="MobiDB-lite"/>
    </source>
</evidence>
<feature type="non-terminal residue" evidence="3">
    <location>
        <position position="66"/>
    </location>
</feature>
<feature type="non-terminal residue" evidence="3">
    <location>
        <position position="1"/>
    </location>
</feature>
<accession>A0ABM1RIG4</accession>
<dbReference type="RefSeq" id="XP_019098802.1">
    <property type="nucleotide sequence ID" value="XM_019243257.1"/>
</dbReference>
<dbReference type="GeneID" id="109132171"/>
<reference evidence="3" key="2">
    <citation type="submission" date="2025-08" db="UniProtKB">
        <authorList>
            <consortium name="RefSeq"/>
        </authorList>
    </citation>
    <scope>IDENTIFICATION</scope>
    <source>
        <tissue evidence="3">Leaf</tissue>
    </source>
</reference>
<organism evidence="2 3">
    <name type="scientific">Camelina sativa</name>
    <name type="common">False flax</name>
    <name type="synonym">Myagrum sativum</name>
    <dbReference type="NCBI Taxonomy" id="90675"/>
    <lineage>
        <taxon>Eukaryota</taxon>
        <taxon>Viridiplantae</taxon>
        <taxon>Streptophyta</taxon>
        <taxon>Embryophyta</taxon>
        <taxon>Tracheophyta</taxon>
        <taxon>Spermatophyta</taxon>
        <taxon>Magnoliopsida</taxon>
        <taxon>eudicotyledons</taxon>
        <taxon>Gunneridae</taxon>
        <taxon>Pentapetalae</taxon>
        <taxon>rosids</taxon>
        <taxon>malvids</taxon>
        <taxon>Brassicales</taxon>
        <taxon>Brassicaceae</taxon>
        <taxon>Camelineae</taxon>
        <taxon>Camelina</taxon>
    </lineage>
</organism>